<dbReference type="InterPro" id="IPR023313">
    <property type="entry name" value="UBQ-conjugating_AS"/>
</dbReference>
<dbReference type="EMBL" id="JARBJD010000010">
    <property type="protein sequence ID" value="KAK2962597.1"/>
    <property type="molecule type" value="Genomic_DNA"/>
</dbReference>
<gene>
    <name evidence="7" type="ORF">BLNAU_2430</name>
</gene>
<feature type="region of interest" description="Disordered" evidence="5">
    <location>
        <begin position="1"/>
        <end position="34"/>
    </location>
</feature>
<evidence type="ECO:0000256" key="4">
    <source>
        <dbReference type="RuleBase" id="RU362109"/>
    </source>
</evidence>
<dbReference type="Proteomes" id="UP001281761">
    <property type="component" value="Unassembled WGS sequence"/>
</dbReference>
<dbReference type="InterPro" id="IPR050113">
    <property type="entry name" value="Ub_conjugating_enzyme"/>
</dbReference>
<dbReference type="SMART" id="SM00212">
    <property type="entry name" value="UBCc"/>
    <property type="match status" value="1"/>
</dbReference>
<accession>A0ABQ9YFP8</accession>
<evidence type="ECO:0000313" key="8">
    <source>
        <dbReference type="Proteomes" id="UP001281761"/>
    </source>
</evidence>
<dbReference type="InterPro" id="IPR000608">
    <property type="entry name" value="UBC"/>
</dbReference>
<keyword evidence="2 4" id="KW-0833">Ubl conjugation pathway</keyword>
<evidence type="ECO:0000256" key="3">
    <source>
        <dbReference type="PROSITE-ProRule" id="PRU10133"/>
    </source>
</evidence>
<protein>
    <submittedName>
        <fullName evidence="7">NEDD8-conjugating enzyme UBC12</fullName>
        <ecNumber evidence="7">2.3.2.34</ecNumber>
    </submittedName>
</protein>
<feature type="domain" description="UBC core" evidence="6">
    <location>
        <begin position="35"/>
        <end position="180"/>
    </location>
</feature>
<comment type="caution">
    <text evidence="7">The sequence shown here is derived from an EMBL/GenBank/DDBJ whole genome shotgun (WGS) entry which is preliminary data.</text>
</comment>
<comment type="similarity">
    <text evidence="4">Belongs to the ubiquitin-conjugating enzyme family.</text>
</comment>
<keyword evidence="8" id="KW-1185">Reference proteome</keyword>
<keyword evidence="4" id="KW-0067">ATP-binding</keyword>
<evidence type="ECO:0000259" key="6">
    <source>
        <dbReference type="PROSITE" id="PS50127"/>
    </source>
</evidence>
<feature type="active site" description="Glycyl thioester intermediate" evidence="3">
    <location>
        <position position="117"/>
    </location>
</feature>
<keyword evidence="1 7" id="KW-0808">Transferase</keyword>
<keyword evidence="7" id="KW-0012">Acyltransferase</keyword>
<dbReference type="CDD" id="cd23794">
    <property type="entry name" value="UBCc_UBE2F_UBE2M"/>
    <property type="match status" value="1"/>
</dbReference>
<name>A0ABQ9YFP8_9EUKA</name>
<evidence type="ECO:0000313" key="7">
    <source>
        <dbReference type="EMBL" id="KAK2962597.1"/>
    </source>
</evidence>
<reference evidence="7 8" key="1">
    <citation type="journal article" date="2022" name="bioRxiv">
        <title>Genomics of Preaxostyla Flagellates Illuminates Evolutionary Transitions and the Path Towards Mitochondrial Loss.</title>
        <authorList>
            <person name="Novak L.V.F."/>
            <person name="Treitli S.C."/>
            <person name="Pyrih J."/>
            <person name="Halakuc P."/>
            <person name="Pipaliya S.V."/>
            <person name="Vacek V."/>
            <person name="Brzon O."/>
            <person name="Soukal P."/>
            <person name="Eme L."/>
            <person name="Dacks J.B."/>
            <person name="Karnkowska A."/>
            <person name="Elias M."/>
            <person name="Hampl V."/>
        </authorList>
    </citation>
    <scope>NUCLEOTIDE SEQUENCE [LARGE SCALE GENOMIC DNA]</scope>
    <source>
        <strain evidence="7">NAU3</strain>
        <tissue evidence="7">Gut</tissue>
    </source>
</reference>
<dbReference type="SUPFAM" id="SSF54495">
    <property type="entry name" value="UBC-like"/>
    <property type="match status" value="1"/>
</dbReference>
<dbReference type="InterPro" id="IPR016135">
    <property type="entry name" value="UBQ-conjugating_enzyme/RWD"/>
</dbReference>
<dbReference type="EC" id="2.3.2.34" evidence="7"/>
<evidence type="ECO:0000256" key="2">
    <source>
        <dbReference type="ARBA" id="ARBA00022786"/>
    </source>
</evidence>
<dbReference type="PANTHER" id="PTHR24067">
    <property type="entry name" value="UBIQUITIN-CONJUGATING ENZYME E2"/>
    <property type="match status" value="1"/>
</dbReference>
<evidence type="ECO:0000256" key="1">
    <source>
        <dbReference type="ARBA" id="ARBA00022679"/>
    </source>
</evidence>
<feature type="compositionally biased region" description="Basic and acidic residues" evidence="5">
    <location>
        <begin position="1"/>
        <end position="12"/>
    </location>
</feature>
<dbReference type="Pfam" id="PF00179">
    <property type="entry name" value="UQ_con"/>
    <property type="match status" value="1"/>
</dbReference>
<dbReference type="GO" id="GO:0061654">
    <property type="term" value="F:NEDD8 conjugating enzyme activity"/>
    <property type="evidence" value="ECO:0007669"/>
    <property type="project" value="UniProtKB-EC"/>
</dbReference>
<organism evidence="7 8">
    <name type="scientific">Blattamonas nauphoetae</name>
    <dbReference type="NCBI Taxonomy" id="2049346"/>
    <lineage>
        <taxon>Eukaryota</taxon>
        <taxon>Metamonada</taxon>
        <taxon>Preaxostyla</taxon>
        <taxon>Oxymonadida</taxon>
        <taxon>Blattamonas</taxon>
    </lineage>
</organism>
<proteinExistence type="inferred from homology"/>
<feature type="compositionally biased region" description="Polar residues" evidence="5">
    <location>
        <begin position="16"/>
        <end position="28"/>
    </location>
</feature>
<dbReference type="Gene3D" id="3.10.110.10">
    <property type="entry name" value="Ubiquitin Conjugating Enzyme"/>
    <property type="match status" value="1"/>
</dbReference>
<keyword evidence="4" id="KW-0547">Nucleotide-binding</keyword>
<dbReference type="PROSITE" id="PS00183">
    <property type="entry name" value="UBC_1"/>
    <property type="match status" value="1"/>
</dbReference>
<dbReference type="PROSITE" id="PS50127">
    <property type="entry name" value="UBC_2"/>
    <property type="match status" value="1"/>
</dbReference>
<sequence>MIDIQKKIEEKRQRAKQQAQDSTSSSPVPSRCASPRTLHINKDLQELQLPSCVRMRFPKQGDVRNIEFVVKIDDGMWAGGQFLFHVTYPPTYNNTPPKVTCKTKIYHPNIDFDGSVCLSILHDTDWTAAMNTDSVVQGLCYLFHEPNETDPLNKEAAQLMGRDIEQFKQRVRDSFKGGNYFGQVFERQPVRYD</sequence>
<evidence type="ECO:0000256" key="5">
    <source>
        <dbReference type="SAM" id="MobiDB-lite"/>
    </source>
</evidence>